<dbReference type="InterPro" id="IPR007371">
    <property type="entry name" value="TPK_catalytic"/>
</dbReference>
<feature type="domain" description="Thiamin pyrophosphokinase thiamin-binding" evidence="7">
    <location>
        <begin position="163"/>
        <end position="216"/>
    </location>
</feature>
<dbReference type="InterPro" id="IPR053149">
    <property type="entry name" value="TPK"/>
</dbReference>
<evidence type="ECO:0000259" key="6">
    <source>
        <dbReference type="Pfam" id="PF04263"/>
    </source>
</evidence>
<evidence type="ECO:0000256" key="3">
    <source>
        <dbReference type="ARBA" id="ARBA00022777"/>
    </source>
</evidence>
<dbReference type="GO" id="GO:0005524">
    <property type="term" value="F:ATP binding"/>
    <property type="evidence" value="ECO:0007669"/>
    <property type="project" value="UniProtKB-KW"/>
</dbReference>
<dbReference type="PANTHER" id="PTHR41299:SF1">
    <property type="entry name" value="THIAMINE PYROPHOSPHOKINASE"/>
    <property type="match status" value="1"/>
</dbReference>
<feature type="domain" description="Thiamin pyrophosphokinase catalytic" evidence="6">
    <location>
        <begin position="31"/>
        <end position="129"/>
    </location>
</feature>
<dbReference type="Gene3D" id="3.40.50.10240">
    <property type="entry name" value="Thiamin pyrophosphokinase, catalytic domain"/>
    <property type="match status" value="1"/>
</dbReference>
<dbReference type="AlphaFoldDB" id="B0VIW9"/>
<dbReference type="Pfam" id="PF04263">
    <property type="entry name" value="TPK_catalytic"/>
    <property type="match status" value="1"/>
</dbReference>
<dbReference type="SUPFAM" id="SSF63862">
    <property type="entry name" value="Thiamin pyrophosphokinase, substrate-binding domain"/>
    <property type="match status" value="1"/>
</dbReference>
<dbReference type="OrthoDB" id="9804377at2"/>
<dbReference type="EMBL" id="CU466930">
    <property type="protein sequence ID" value="CAO80029.1"/>
    <property type="molecule type" value="Genomic_DNA"/>
</dbReference>
<sequence length="226" mass="25760">MNLSMLCVNNNRAYIFTNHAPQDIVSHYKNIQRKDHLIAVDNGIRKIDELGLEPFVLIGDLDSIDPEMLEKYADIPFHQHPTEKNETDTELALDWCLKQKCYREIIICNDMQGRFDHALAIAINLLKIKSPRGERISYPVPYRIESENQSIFILPDSIEFNNCQGKLLSLIPLSEKVVFSWSQNLKYPLNDLVIRDYQSRGISNIITASSAGIIKTEGICLAVLEG</sequence>
<name>B0VIW9_CLOAI</name>
<evidence type="ECO:0000256" key="5">
    <source>
        <dbReference type="NCBIfam" id="TIGR01378"/>
    </source>
</evidence>
<dbReference type="GO" id="GO:0009229">
    <property type="term" value="P:thiamine diphosphate biosynthetic process"/>
    <property type="evidence" value="ECO:0007669"/>
    <property type="project" value="InterPro"/>
</dbReference>
<dbReference type="HOGENOM" id="CLU_044237_1_1_0"/>
<dbReference type="InterPro" id="IPR007373">
    <property type="entry name" value="Thiamin_PyroPKinase_B1-bd"/>
</dbReference>
<evidence type="ECO:0000313" key="8">
    <source>
        <dbReference type="EMBL" id="CAO80029.1"/>
    </source>
</evidence>
<dbReference type="InterPro" id="IPR036371">
    <property type="entry name" value="TPK_B1-bd_sf"/>
</dbReference>
<dbReference type="CDD" id="cd07995">
    <property type="entry name" value="TPK"/>
    <property type="match status" value="1"/>
</dbReference>
<evidence type="ECO:0000259" key="7">
    <source>
        <dbReference type="Pfam" id="PF04265"/>
    </source>
</evidence>
<dbReference type="STRING" id="459349.CLOAM0118"/>
<dbReference type="GO" id="GO:0016301">
    <property type="term" value="F:kinase activity"/>
    <property type="evidence" value="ECO:0007669"/>
    <property type="project" value="UniProtKB-KW"/>
</dbReference>
<dbReference type="KEGG" id="caci:CLOAM0118"/>
<evidence type="ECO:0000256" key="1">
    <source>
        <dbReference type="ARBA" id="ARBA00022679"/>
    </source>
</evidence>
<keyword evidence="2" id="KW-0547">Nucleotide-binding</keyword>
<reference evidence="8 9" key="1">
    <citation type="journal article" date="2008" name="J. Bacteriol.">
        <title>'Candidatus Cloacamonas acidaminovorans': genome sequence reconstruction provides a first glimpse of a new bacterial division.</title>
        <authorList>
            <person name="Pelletier E."/>
            <person name="Kreimeyer A."/>
            <person name="Bocs S."/>
            <person name="Rouy Z."/>
            <person name="Gyapay G."/>
            <person name="Chouari R."/>
            <person name="Riviere D."/>
            <person name="Ganesan A."/>
            <person name="Daegelen P."/>
            <person name="Sghir A."/>
            <person name="Cohen G.N."/>
            <person name="Medigue C."/>
            <person name="Weissenbach J."/>
            <person name="Le Paslier D."/>
        </authorList>
    </citation>
    <scope>NUCLEOTIDE SEQUENCE [LARGE SCALE GENOMIC DNA]</scope>
    <source>
        <strain evidence="9">Evry</strain>
    </source>
</reference>
<dbReference type="Proteomes" id="UP000002019">
    <property type="component" value="Chromosome"/>
</dbReference>
<dbReference type="GO" id="GO:0006772">
    <property type="term" value="P:thiamine metabolic process"/>
    <property type="evidence" value="ECO:0007669"/>
    <property type="project" value="UniProtKB-UniRule"/>
</dbReference>
<dbReference type="SUPFAM" id="SSF63999">
    <property type="entry name" value="Thiamin pyrophosphokinase, catalytic domain"/>
    <property type="match status" value="1"/>
</dbReference>
<organism evidence="8 9">
    <name type="scientific">Cloacimonas acidaminovorans (strain Evry)</name>
    <dbReference type="NCBI Taxonomy" id="459349"/>
    <lineage>
        <taxon>Bacteria</taxon>
        <taxon>Pseudomonadati</taxon>
        <taxon>Candidatus Cloacimonadota</taxon>
        <taxon>Candidatus Cloacimonadia</taxon>
        <taxon>Candidatus Cloacimonadales</taxon>
        <taxon>Candidatus Cloacimonadaceae</taxon>
        <taxon>Candidatus Cloacimonas</taxon>
    </lineage>
</organism>
<keyword evidence="3" id="KW-0418">Kinase</keyword>
<evidence type="ECO:0000256" key="4">
    <source>
        <dbReference type="ARBA" id="ARBA00022840"/>
    </source>
</evidence>
<dbReference type="GO" id="GO:0030975">
    <property type="term" value="F:thiamine binding"/>
    <property type="evidence" value="ECO:0007669"/>
    <property type="project" value="InterPro"/>
</dbReference>
<dbReference type="EC" id="2.7.6.2" evidence="5"/>
<accession>B0VIW9</accession>
<dbReference type="InterPro" id="IPR036759">
    <property type="entry name" value="TPK_catalytic_sf"/>
</dbReference>
<dbReference type="eggNOG" id="COG1564">
    <property type="taxonomic scope" value="Bacteria"/>
</dbReference>
<gene>
    <name evidence="8" type="ordered locus">CLOAM0118</name>
</gene>
<dbReference type="Pfam" id="PF04265">
    <property type="entry name" value="TPK_B1_binding"/>
    <property type="match status" value="1"/>
</dbReference>
<protein>
    <recommendedName>
        <fullName evidence="5">Thiamine diphosphokinase</fullName>
        <ecNumber evidence="5">2.7.6.2</ecNumber>
    </recommendedName>
</protein>
<evidence type="ECO:0000313" key="9">
    <source>
        <dbReference type="Proteomes" id="UP000002019"/>
    </source>
</evidence>
<keyword evidence="9" id="KW-1185">Reference proteome</keyword>
<keyword evidence="1 8" id="KW-0808">Transferase</keyword>
<dbReference type="NCBIfam" id="TIGR01378">
    <property type="entry name" value="thi_PPkinase"/>
    <property type="match status" value="1"/>
</dbReference>
<dbReference type="InterPro" id="IPR006282">
    <property type="entry name" value="Thi_PPkinase"/>
</dbReference>
<dbReference type="GO" id="GO:0004788">
    <property type="term" value="F:thiamine diphosphokinase activity"/>
    <property type="evidence" value="ECO:0007669"/>
    <property type="project" value="UniProtKB-UniRule"/>
</dbReference>
<dbReference type="PANTHER" id="PTHR41299">
    <property type="entry name" value="THIAMINE PYROPHOSPHOKINASE"/>
    <property type="match status" value="1"/>
</dbReference>
<evidence type="ECO:0000256" key="2">
    <source>
        <dbReference type="ARBA" id="ARBA00022741"/>
    </source>
</evidence>
<keyword evidence="4" id="KW-0067">ATP-binding</keyword>
<proteinExistence type="predicted"/>